<evidence type="ECO:0000259" key="6">
    <source>
        <dbReference type="SMART" id="SM00729"/>
    </source>
</evidence>
<keyword evidence="8" id="KW-1185">Reference proteome</keyword>
<dbReference type="InterPro" id="IPR058240">
    <property type="entry name" value="rSAM_sf"/>
</dbReference>
<accession>A0ABV7PMP9</accession>
<evidence type="ECO:0000256" key="5">
    <source>
        <dbReference type="ARBA" id="ARBA00023014"/>
    </source>
</evidence>
<evidence type="ECO:0000256" key="3">
    <source>
        <dbReference type="ARBA" id="ARBA00022723"/>
    </source>
</evidence>
<keyword evidence="5" id="KW-0411">Iron-sulfur</keyword>
<evidence type="ECO:0000313" key="7">
    <source>
        <dbReference type="EMBL" id="MFC3459900.1"/>
    </source>
</evidence>
<dbReference type="SUPFAM" id="SSF47781">
    <property type="entry name" value="RuvA domain 2-like"/>
    <property type="match status" value="1"/>
</dbReference>
<evidence type="ECO:0000256" key="4">
    <source>
        <dbReference type="ARBA" id="ARBA00023004"/>
    </source>
</evidence>
<name>A0ABV7PMP9_9BURK</name>
<dbReference type="Gene3D" id="1.10.150.320">
    <property type="entry name" value="Photosystem II 12 kDa extrinsic protein"/>
    <property type="match status" value="1"/>
</dbReference>
<dbReference type="RefSeq" id="WP_379737953.1">
    <property type="nucleotide sequence ID" value="NZ_JBHRVV010000001.1"/>
</dbReference>
<dbReference type="InterPro" id="IPR007197">
    <property type="entry name" value="rSAM"/>
</dbReference>
<keyword evidence="3" id="KW-0479">Metal-binding</keyword>
<dbReference type="Pfam" id="PF04055">
    <property type="entry name" value="Radical_SAM"/>
    <property type="match status" value="1"/>
</dbReference>
<dbReference type="PANTHER" id="PTHR21180">
    <property type="entry name" value="ENDONUCLEASE/EXONUCLEASE/PHOSPHATASE FAMILY DOMAIN-CONTAINING PROTEIN 1"/>
    <property type="match status" value="1"/>
</dbReference>
<comment type="cofactor">
    <cofactor evidence="1">
        <name>[4Fe-4S] cluster</name>
        <dbReference type="ChEBI" id="CHEBI:49883"/>
    </cofactor>
</comment>
<dbReference type="Gene3D" id="3.20.20.70">
    <property type="entry name" value="Aldolase class I"/>
    <property type="match status" value="1"/>
</dbReference>
<dbReference type="SUPFAM" id="SSF102114">
    <property type="entry name" value="Radical SAM enzymes"/>
    <property type="match status" value="1"/>
</dbReference>
<dbReference type="EMBL" id="JBHRVV010000001">
    <property type="protein sequence ID" value="MFC3459900.1"/>
    <property type="molecule type" value="Genomic_DNA"/>
</dbReference>
<dbReference type="SMART" id="SM00729">
    <property type="entry name" value="Elp3"/>
    <property type="match status" value="1"/>
</dbReference>
<evidence type="ECO:0000256" key="1">
    <source>
        <dbReference type="ARBA" id="ARBA00001966"/>
    </source>
</evidence>
<dbReference type="CDD" id="cd01335">
    <property type="entry name" value="Radical_SAM"/>
    <property type="match status" value="1"/>
</dbReference>
<dbReference type="InterPro" id="IPR010994">
    <property type="entry name" value="RuvA_2-like"/>
</dbReference>
<dbReference type="InterPro" id="IPR013785">
    <property type="entry name" value="Aldolase_TIM"/>
</dbReference>
<organism evidence="7 8">
    <name type="scientific">Massilia haematophila</name>
    <dbReference type="NCBI Taxonomy" id="457923"/>
    <lineage>
        <taxon>Bacteria</taxon>
        <taxon>Pseudomonadati</taxon>
        <taxon>Pseudomonadota</taxon>
        <taxon>Betaproteobacteria</taxon>
        <taxon>Burkholderiales</taxon>
        <taxon>Oxalobacteraceae</taxon>
        <taxon>Telluria group</taxon>
        <taxon>Massilia</taxon>
    </lineage>
</organism>
<protein>
    <submittedName>
        <fullName evidence="7">DNA modification/repair radical SAM protein</fullName>
    </submittedName>
</protein>
<dbReference type="PANTHER" id="PTHR21180:SF9">
    <property type="entry name" value="TYPE II SECRETION SYSTEM PROTEIN K"/>
    <property type="match status" value="1"/>
</dbReference>
<dbReference type="InterPro" id="IPR006638">
    <property type="entry name" value="Elp3/MiaA/NifB-like_rSAM"/>
</dbReference>
<evidence type="ECO:0000256" key="2">
    <source>
        <dbReference type="ARBA" id="ARBA00022691"/>
    </source>
</evidence>
<sequence>MELTDKLEILADAAKYDASCASSGAPKRASDGSDGGIGATTGMGICHSYTPDGRCVSLLKILLTNFCVYDCQYCVNRRSSNVPRARFSVDEVVKLTHDFYLRNYIDGLFLSSGIIRSSDYTMEQLVEVARRLREDHNFRGYIHLKTIPDADPALIAKAGRYADRLSVNIELPTHDSVTRLAPEKNVHTIKLAMGSIRRKLDEKAEEPKAPSFAPAGQSTQMIVGADASDDHTILNTAETLYGSYKLKRVYYSAFSPIPQSPKSVPLAPPPLLREHRLYQADFLLRGYGFTAGELMPKAGNLALDVDPKLAWALANREHFPMDLNRVDAEMIARIPGIGLRNAKRIVELRRVRRVRWEDLSRLRCSMKKIAPFVVTADYKPAQGQSSSDLLRRHLADAPRQMNLWPELQAA</sequence>
<dbReference type="InterPro" id="IPR023874">
    <property type="entry name" value="DNA_rSAM_put"/>
</dbReference>
<evidence type="ECO:0000313" key="8">
    <source>
        <dbReference type="Proteomes" id="UP001595665"/>
    </source>
</evidence>
<dbReference type="InterPro" id="IPR051675">
    <property type="entry name" value="Endo/Exo/Phosphatase_dom_1"/>
</dbReference>
<gene>
    <name evidence="7" type="ORF">ACFOPH_16820</name>
</gene>
<dbReference type="NCBIfam" id="TIGR03916">
    <property type="entry name" value="rSAM_link_UDG"/>
    <property type="match status" value="1"/>
</dbReference>
<keyword evidence="4" id="KW-0408">Iron</keyword>
<proteinExistence type="predicted"/>
<dbReference type="Proteomes" id="UP001595665">
    <property type="component" value="Unassembled WGS sequence"/>
</dbReference>
<comment type="caution">
    <text evidence="7">The sequence shown here is derived from an EMBL/GenBank/DDBJ whole genome shotgun (WGS) entry which is preliminary data.</text>
</comment>
<dbReference type="SFLD" id="SFLDG01102">
    <property type="entry name" value="Uncharacterised_Radical_SAM_Su"/>
    <property type="match status" value="1"/>
</dbReference>
<dbReference type="SFLD" id="SFLDS00029">
    <property type="entry name" value="Radical_SAM"/>
    <property type="match status" value="1"/>
</dbReference>
<keyword evidence="2" id="KW-0949">S-adenosyl-L-methionine</keyword>
<feature type="domain" description="Elp3/MiaA/NifB-like radical SAM core" evidence="6">
    <location>
        <begin position="57"/>
        <end position="280"/>
    </location>
</feature>
<reference evidence="8" key="1">
    <citation type="journal article" date="2019" name="Int. J. Syst. Evol. Microbiol.">
        <title>The Global Catalogue of Microorganisms (GCM) 10K type strain sequencing project: providing services to taxonomists for standard genome sequencing and annotation.</title>
        <authorList>
            <consortium name="The Broad Institute Genomics Platform"/>
            <consortium name="The Broad Institute Genome Sequencing Center for Infectious Disease"/>
            <person name="Wu L."/>
            <person name="Ma J."/>
        </authorList>
    </citation>
    <scope>NUCLEOTIDE SEQUENCE [LARGE SCALE GENOMIC DNA]</scope>
    <source>
        <strain evidence="8">CCM 7480</strain>
    </source>
</reference>